<sequence>MTQISHSLVLAPTQPYVKLLSLAKYSNTDPKRNITTWVPLDECDRMLKDNDNKFTVFRPNEAPAEMQTRDQLLLLVDGRILPYADIPDLAPSLKEVADSAAVKEKLDAFASRIGSDMNGLILYLAEFQDVEDSE</sequence>
<dbReference type="EMBL" id="KN597636">
    <property type="protein sequence ID" value="KHJ80875.1"/>
    <property type="molecule type" value="Genomic_DNA"/>
</dbReference>
<reference evidence="1 2" key="1">
    <citation type="submission" date="2014-03" db="EMBL/GenBank/DDBJ databases">
        <title>Draft genome of the hookworm Oesophagostomum dentatum.</title>
        <authorList>
            <person name="Mitreva M."/>
        </authorList>
    </citation>
    <scope>NUCLEOTIDE SEQUENCE [LARGE SCALE GENOMIC DNA]</scope>
    <source>
        <strain evidence="1 2">OD-Hann</strain>
    </source>
</reference>
<organism evidence="1 2">
    <name type="scientific">Oesophagostomum dentatum</name>
    <name type="common">Nodular worm</name>
    <dbReference type="NCBI Taxonomy" id="61180"/>
    <lineage>
        <taxon>Eukaryota</taxon>
        <taxon>Metazoa</taxon>
        <taxon>Ecdysozoa</taxon>
        <taxon>Nematoda</taxon>
        <taxon>Chromadorea</taxon>
        <taxon>Rhabditida</taxon>
        <taxon>Rhabditina</taxon>
        <taxon>Rhabditomorpha</taxon>
        <taxon>Strongyloidea</taxon>
        <taxon>Strongylidae</taxon>
        <taxon>Oesophagostomum</taxon>
    </lineage>
</organism>
<dbReference type="OrthoDB" id="5861882at2759"/>
<evidence type="ECO:0000313" key="2">
    <source>
        <dbReference type="Proteomes" id="UP000053660"/>
    </source>
</evidence>
<accession>A0A0B1SCB1</accession>
<proteinExistence type="predicted"/>
<dbReference type="AlphaFoldDB" id="A0A0B1SCB1"/>
<protein>
    <submittedName>
        <fullName evidence="1">Uncharacterized protein</fullName>
    </submittedName>
</protein>
<dbReference type="Proteomes" id="UP000053660">
    <property type="component" value="Unassembled WGS sequence"/>
</dbReference>
<name>A0A0B1SCB1_OESDE</name>
<evidence type="ECO:0000313" key="1">
    <source>
        <dbReference type="EMBL" id="KHJ80875.1"/>
    </source>
</evidence>
<gene>
    <name evidence="1" type="ORF">OESDEN_19445</name>
</gene>
<keyword evidence="2" id="KW-1185">Reference proteome</keyword>